<reference evidence="1" key="1">
    <citation type="journal article" date="2023" name="Plants (Basel)">
        <title>Genomic Analysis of Leptolyngbya boryana CZ1 Reveals Efficient Carbon Fixation Modules.</title>
        <authorList>
            <person name="Bai X."/>
            <person name="Wang H."/>
            <person name="Cheng W."/>
            <person name="Wang J."/>
            <person name="Ma M."/>
            <person name="Hu H."/>
            <person name="Song Z."/>
            <person name="Ma H."/>
            <person name="Fan Y."/>
            <person name="Du C."/>
            <person name="Xu J."/>
        </authorList>
    </citation>
    <scope>NUCLEOTIDE SEQUENCE</scope>
    <source>
        <strain evidence="1">CZ1</strain>
    </source>
</reference>
<dbReference type="AlphaFoldDB" id="A0AA97AQT8"/>
<dbReference type="EMBL" id="CP130144">
    <property type="protein sequence ID" value="WNZ45954.1"/>
    <property type="molecule type" value="Genomic_DNA"/>
</dbReference>
<gene>
    <name evidence="1" type="ORF">Q2T42_29615</name>
</gene>
<reference evidence="1" key="2">
    <citation type="submission" date="2023-07" db="EMBL/GenBank/DDBJ databases">
        <authorList>
            <person name="Bai X.-H."/>
            <person name="Wang H.-H."/>
            <person name="Wang J."/>
            <person name="Ma M.-Y."/>
            <person name="Hu H.-H."/>
            <person name="Song Z.-L."/>
            <person name="Ma H.-G."/>
            <person name="Fan Y."/>
            <person name="Du C.-Y."/>
            <person name="Xu J.-C."/>
        </authorList>
    </citation>
    <scope>NUCLEOTIDE SEQUENCE</scope>
    <source>
        <strain evidence="1">CZ1</strain>
    </source>
</reference>
<protein>
    <submittedName>
        <fullName evidence="1">Uncharacterized protein</fullName>
    </submittedName>
</protein>
<sequence>MEKSIRRDSAAYEERTKCSKSSTVLDCAPTLGTNCMNDDDVMFREYASNSEALSRDLDQIAQEIRTIAKNSRGDGIALLALLRVLEALHREIREGFFQESLPSNRQALYALLKDIEASGGWPYIHRMRLQEFLNNLLAESSLDSPE</sequence>
<organism evidence="1">
    <name type="scientific">Leptolyngbya boryana CZ1</name>
    <dbReference type="NCBI Taxonomy" id="3060204"/>
    <lineage>
        <taxon>Bacteria</taxon>
        <taxon>Bacillati</taxon>
        <taxon>Cyanobacteriota</taxon>
        <taxon>Cyanophyceae</taxon>
        <taxon>Leptolyngbyales</taxon>
        <taxon>Leptolyngbyaceae</taxon>
        <taxon>Leptolyngbya group</taxon>
        <taxon>Leptolyngbya</taxon>
    </lineage>
</organism>
<evidence type="ECO:0000313" key="1">
    <source>
        <dbReference type="EMBL" id="WNZ45954.1"/>
    </source>
</evidence>
<name>A0AA97AQT8_LEPBY</name>
<accession>A0AA97AQT8</accession>
<proteinExistence type="predicted"/>
<dbReference type="RefSeq" id="WP_017286597.1">
    <property type="nucleotide sequence ID" value="NZ_CP130144.1"/>
</dbReference>